<organism evidence="1 2">
    <name type="scientific">Actinomadura napierensis</name>
    <dbReference type="NCBI Taxonomy" id="267854"/>
    <lineage>
        <taxon>Bacteria</taxon>
        <taxon>Bacillati</taxon>
        <taxon>Actinomycetota</taxon>
        <taxon>Actinomycetes</taxon>
        <taxon>Streptosporangiales</taxon>
        <taxon>Thermomonosporaceae</taxon>
        <taxon>Actinomadura</taxon>
    </lineage>
</organism>
<comment type="caution">
    <text evidence="1">The sequence shown here is derived from an EMBL/GenBank/DDBJ whole genome shotgun (WGS) entry which is preliminary data.</text>
</comment>
<accession>A0ABN2XZZ3</accession>
<evidence type="ECO:0000313" key="2">
    <source>
        <dbReference type="Proteomes" id="UP001501020"/>
    </source>
</evidence>
<keyword evidence="2" id="KW-1185">Reference proteome</keyword>
<evidence type="ECO:0000313" key="1">
    <source>
        <dbReference type="EMBL" id="GAA2120161.1"/>
    </source>
</evidence>
<dbReference type="Proteomes" id="UP001501020">
    <property type="component" value="Unassembled WGS sequence"/>
</dbReference>
<name>A0ABN2XZZ3_9ACTN</name>
<proteinExistence type="predicted"/>
<gene>
    <name evidence="1" type="ORF">GCM10009727_04590</name>
</gene>
<dbReference type="EMBL" id="BAAAMR010000002">
    <property type="protein sequence ID" value="GAA2120161.1"/>
    <property type="molecule type" value="Genomic_DNA"/>
</dbReference>
<sequence>MLQLLLDQRTAELLQMRRETHAGKSGISPETTRPRRVLRPGGALVKHRCVGRLSAKGTTRLQPDGIP</sequence>
<protein>
    <submittedName>
        <fullName evidence="1">Uncharacterized protein</fullName>
    </submittedName>
</protein>
<reference evidence="1 2" key="1">
    <citation type="journal article" date="2019" name="Int. J. Syst. Evol. Microbiol.">
        <title>The Global Catalogue of Microorganisms (GCM) 10K type strain sequencing project: providing services to taxonomists for standard genome sequencing and annotation.</title>
        <authorList>
            <consortium name="The Broad Institute Genomics Platform"/>
            <consortium name="The Broad Institute Genome Sequencing Center for Infectious Disease"/>
            <person name="Wu L."/>
            <person name="Ma J."/>
        </authorList>
    </citation>
    <scope>NUCLEOTIDE SEQUENCE [LARGE SCALE GENOMIC DNA]</scope>
    <source>
        <strain evidence="1 2">JCM 13850</strain>
    </source>
</reference>